<dbReference type="SUPFAM" id="SSF51735">
    <property type="entry name" value="NAD(P)-binding Rossmann-fold domains"/>
    <property type="match status" value="1"/>
</dbReference>
<reference evidence="4" key="1">
    <citation type="journal article" date="2019" name="Int. J. Syst. Evol. Microbiol.">
        <title>The Global Catalogue of Microorganisms (GCM) 10K type strain sequencing project: providing services to taxonomists for standard genome sequencing and annotation.</title>
        <authorList>
            <consortium name="The Broad Institute Genomics Platform"/>
            <consortium name="The Broad Institute Genome Sequencing Center for Infectious Disease"/>
            <person name="Wu L."/>
            <person name="Ma J."/>
        </authorList>
    </citation>
    <scope>NUCLEOTIDE SEQUENCE [LARGE SCALE GENOMIC DNA]</scope>
    <source>
        <strain evidence="4">CECT 7649</strain>
    </source>
</reference>
<protein>
    <submittedName>
        <fullName evidence="3">Gfo/Idh/MocA family protein</fullName>
    </submittedName>
</protein>
<evidence type="ECO:0000313" key="4">
    <source>
        <dbReference type="Proteomes" id="UP001596496"/>
    </source>
</evidence>
<dbReference type="Gene3D" id="3.30.360.10">
    <property type="entry name" value="Dihydrodipicolinate Reductase, domain 2"/>
    <property type="match status" value="1"/>
</dbReference>
<evidence type="ECO:0000259" key="2">
    <source>
        <dbReference type="Pfam" id="PF01408"/>
    </source>
</evidence>
<organism evidence="3 4">
    <name type="scientific">Sphaerisporangium rhizosphaerae</name>
    <dbReference type="NCBI Taxonomy" id="2269375"/>
    <lineage>
        <taxon>Bacteria</taxon>
        <taxon>Bacillati</taxon>
        <taxon>Actinomycetota</taxon>
        <taxon>Actinomycetes</taxon>
        <taxon>Streptosporangiales</taxon>
        <taxon>Streptosporangiaceae</taxon>
        <taxon>Sphaerisporangium</taxon>
    </lineage>
</organism>
<feature type="region of interest" description="Disordered" evidence="1">
    <location>
        <begin position="355"/>
        <end position="376"/>
    </location>
</feature>
<dbReference type="Pfam" id="PF01408">
    <property type="entry name" value="GFO_IDH_MocA"/>
    <property type="match status" value="1"/>
</dbReference>
<dbReference type="PANTHER" id="PTHR43708:SF4">
    <property type="entry name" value="OXIDOREDUCTASE YCEM-RELATED"/>
    <property type="match status" value="1"/>
</dbReference>
<sequence length="376" mass="40260">MRLKVAVAGLGAIAQTVHLPLLERRSDLFEVVAVCDISPSLTRRVADRYGVARRHTDVTAMLDGGGFDALLVLTSGSHGHVVADALRRGHAVLCEKPLAYTRAEVDRIAALEDPERPRLMVGYMKQYDPAVQRMAGRLTGVRAVQVTVLHPGDGSQLAFARLPPPAGDVPAEVADRLRVRDDELVRAAIGEAGTEARWLYMTILNSICHDLSLLRLLAGGPGGVDHAATWPGPGGRSVELSGPLRTGGRYAVHWHYLEGYPSYRETVSVHHATGSFEVVFPTPYLLGAAARLTDVSVQGRLSFQDVTPSFERELVAFHEMVTLGEPPLTGVRGALEDVVTAQQAVSRLLAGHGLPAAGEARTEVGPPSSPPGSSRR</sequence>
<dbReference type="Gene3D" id="3.40.50.720">
    <property type="entry name" value="NAD(P)-binding Rossmann-like Domain"/>
    <property type="match status" value="1"/>
</dbReference>
<dbReference type="InterPro" id="IPR000683">
    <property type="entry name" value="Gfo/Idh/MocA-like_OxRdtase_N"/>
</dbReference>
<dbReference type="InterPro" id="IPR051317">
    <property type="entry name" value="Gfo/Idh/MocA_oxidoreduct"/>
</dbReference>
<feature type="domain" description="Gfo/Idh/MocA-like oxidoreductase N-terminal" evidence="2">
    <location>
        <begin position="3"/>
        <end position="123"/>
    </location>
</feature>
<dbReference type="EMBL" id="JBHTCG010000007">
    <property type="protein sequence ID" value="MFC7383038.1"/>
    <property type="molecule type" value="Genomic_DNA"/>
</dbReference>
<dbReference type="InterPro" id="IPR036291">
    <property type="entry name" value="NAD(P)-bd_dom_sf"/>
</dbReference>
<evidence type="ECO:0000256" key="1">
    <source>
        <dbReference type="SAM" id="MobiDB-lite"/>
    </source>
</evidence>
<evidence type="ECO:0000313" key="3">
    <source>
        <dbReference type="EMBL" id="MFC7383038.1"/>
    </source>
</evidence>
<comment type="caution">
    <text evidence="3">The sequence shown here is derived from an EMBL/GenBank/DDBJ whole genome shotgun (WGS) entry which is preliminary data.</text>
</comment>
<keyword evidence="4" id="KW-1185">Reference proteome</keyword>
<accession>A0ABW2P060</accession>
<gene>
    <name evidence="3" type="ORF">ACFQSB_12530</name>
</gene>
<dbReference type="RefSeq" id="WP_380826428.1">
    <property type="nucleotide sequence ID" value="NZ_JBHTCG010000007.1"/>
</dbReference>
<proteinExistence type="predicted"/>
<dbReference type="Proteomes" id="UP001596496">
    <property type="component" value="Unassembled WGS sequence"/>
</dbReference>
<name>A0ABW2P060_9ACTN</name>
<dbReference type="PANTHER" id="PTHR43708">
    <property type="entry name" value="CONSERVED EXPRESSED OXIDOREDUCTASE (EUROFUNG)"/>
    <property type="match status" value="1"/>
</dbReference>